<name>A0A0M3KA05_ANISI</name>
<evidence type="ECO:0000259" key="2">
    <source>
        <dbReference type="Pfam" id="PF02520"/>
    </source>
</evidence>
<dbReference type="InterPro" id="IPR003677">
    <property type="entry name" value="ANIS5_cation-bd"/>
</dbReference>
<evidence type="ECO:0000256" key="1">
    <source>
        <dbReference type="SAM" id="SignalP"/>
    </source>
</evidence>
<dbReference type="AlphaFoldDB" id="A0A0M3KA05"/>
<sequence>LLASTKLPIMKVLFFVAAVVAVSLAQDQGPPPLPKFLDGADQATKDAFAALAQTFKDDTDKQVEDAVQQFVNDHPAIKDAYEAEKKEVLAAQQAAEEEHKKLVASLPPEAQKADAELTAIADDASLTLAAKHDKIVQTFESLPPAVKEELNKLNQQGQS</sequence>
<accession>A0A0M3KA05</accession>
<feature type="chain" id="PRO_5005658125" evidence="1">
    <location>
        <begin position="26"/>
        <end position="159"/>
    </location>
</feature>
<reference evidence="3" key="1">
    <citation type="submission" date="2017-02" db="UniProtKB">
        <authorList>
            <consortium name="WormBaseParasite"/>
        </authorList>
    </citation>
    <scope>IDENTIFICATION</scope>
</reference>
<dbReference type="PANTHER" id="PTHR21593">
    <property type="entry name" value="PRION-LIKE- Q/N-RICH -DOMAIN-BEARING PROTEIN PROTEIN"/>
    <property type="match status" value="1"/>
</dbReference>
<evidence type="ECO:0000313" key="3">
    <source>
        <dbReference type="WBParaSite" id="ASIM_0001780101-mRNA-1"/>
    </source>
</evidence>
<feature type="signal peptide" evidence="1">
    <location>
        <begin position="1"/>
        <end position="25"/>
    </location>
</feature>
<feature type="domain" description="SXP/RAL-2 family protein Ani s 5-like cation-binding" evidence="2">
    <location>
        <begin position="47"/>
        <end position="147"/>
    </location>
</feature>
<dbReference type="PANTHER" id="PTHR21593:SF36">
    <property type="entry name" value="DUF148 DOMAIN-CONTAINING PROTEIN-RELATED"/>
    <property type="match status" value="1"/>
</dbReference>
<protein>
    <submittedName>
        <fullName evidence="3">SXP/RAL-2 family protein 2 isoform 1</fullName>
    </submittedName>
</protein>
<dbReference type="WBParaSite" id="ASIM_0001780101-mRNA-1">
    <property type="protein sequence ID" value="ASIM_0001780101-mRNA-1"/>
    <property type="gene ID" value="ASIM_0001780101"/>
</dbReference>
<organism evidence="3">
    <name type="scientific">Anisakis simplex</name>
    <name type="common">Herring worm</name>
    <dbReference type="NCBI Taxonomy" id="6269"/>
    <lineage>
        <taxon>Eukaryota</taxon>
        <taxon>Metazoa</taxon>
        <taxon>Ecdysozoa</taxon>
        <taxon>Nematoda</taxon>
        <taxon>Chromadorea</taxon>
        <taxon>Rhabditida</taxon>
        <taxon>Spirurina</taxon>
        <taxon>Ascaridomorpha</taxon>
        <taxon>Ascaridoidea</taxon>
        <taxon>Anisakidae</taxon>
        <taxon>Anisakis</taxon>
        <taxon>Anisakis simplex complex</taxon>
    </lineage>
</organism>
<dbReference type="Pfam" id="PF02520">
    <property type="entry name" value="ANIS5_cation-bd"/>
    <property type="match status" value="1"/>
</dbReference>
<keyword evidence="1" id="KW-0732">Signal</keyword>
<proteinExistence type="predicted"/>
<dbReference type="InterPro" id="IPR052823">
    <property type="entry name" value="SXP/RAL-2_related"/>
</dbReference>